<feature type="domain" description="OmpR/PhoB-type" evidence="9">
    <location>
        <begin position="128"/>
        <end position="225"/>
    </location>
</feature>
<evidence type="ECO:0000256" key="2">
    <source>
        <dbReference type="ARBA" id="ARBA00023012"/>
    </source>
</evidence>
<dbReference type="PANTHER" id="PTHR48111:SF22">
    <property type="entry name" value="REGULATOR OF RPOS"/>
    <property type="match status" value="1"/>
</dbReference>
<evidence type="ECO:0000313" key="11">
    <source>
        <dbReference type="Proteomes" id="UP000184462"/>
    </source>
</evidence>
<feature type="DNA-binding region" description="OmpR/PhoB-type" evidence="7">
    <location>
        <begin position="128"/>
        <end position="225"/>
    </location>
</feature>
<sequence>MNKSDFNILIAEDQLDIAKFLKQGLTEEGYQCKVVRNGQAVLEFMKSENISLILLDWMMPKLKGIDVCRQLRAENILTPIIFLTAKDTVEDTIEGLKSGANDYIKKPFNFDELLARIEAHLRIHFKIDEILNIGDISINISKHEITKADEMINLTEKEFNFLVHLVKNKNQVCDRQSIIEQVWDIHFDYDTGVLDVYMNAIRKKLNLQKNELIKTVRGIGFIAQE</sequence>
<proteinExistence type="predicted"/>
<evidence type="ECO:0000256" key="4">
    <source>
        <dbReference type="ARBA" id="ARBA00023125"/>
    </source>
</evidence>
<keyword evidence="5" id="KW-0804">Transcription</keyword>
<dbReference type="SUPFAM" id="SSF46894">
    <property type="entry name" value="C-terminal effector domain of the bipartite response regulators"/>
    <property type="match status" value="1"/>
</dbReference>
<organism evidence="10 11">
    <name type="scientific">Psychroflexus salarius</name>
    <dbReference type="NCBI Taxonomy" id="1155689"/>
    <lineage>
        <taxon>Bacteria</taxon>
        <taxon>Pseudomonadati</taxon>
        <taxon>Bacteroidota</taxon>
        <taxon>Flavobacteriia</taxon>
        <taxon>Flavobacteriales</taxon>
        <taxon>Flavobacteriaceae</taxon>
        <taxon>Psychroflexus</taxon>
    </lineage>
</organism>
<dbReference type="GO" id="GO:0000976">
    <property type="term" value="F:transcription cis-regulatory region binding"/>
    <property type="evidence" value="ECO:0007669"/>
    <property type="project" value="TreeGrafter"/>
</dbReference>
<dbReference type="InterPro" id="IPR001867">
    <property type="entry name" value="OmpR/PhoB-type_DNA-bd"/>
</dbReference>
<keyword evidence="3" id="KW-0805">Transcription regulation</keyword>
<dbReference type="Gene3D" id="1.10.10.10">
    <property type="entry name" value="Winged helix-like DNA-binding domain superfamily/Winged helix DNA-binding domain"/>
    <property type="match status" value="1"/>
</dbReference>
<evidence type="ECO:0000256" key="1">
    <source>
        <dbReference type="ARBA" id="ARBA00022553"/>
    </source>
</evidence>
<feature type="domain" description="Response regulatory" evidence="8">
    <location>
        <begin position="7"/>
        <end position="121"/>
    </location>
</feature>
<dbReference type="InterPro" id="IPR001789">
    <property type="entry name" value="Sig_transdc_resp-reg_receiver"/>
</dbReference>
<evidence type="ECO:0000256" key="7">
    <source>
        <dbReference type="PROSITE-ProRule" id="PRU01091"/>
    </source>
</evidence>
<dbReference type="FunFam" id="3.40.50.2300:FF:000001">
    <property type="entry name" value="DNA-binding response regulator PhoB"/>
    <property type="match status" value="1"/>
</dbReference>
<dbReference type="SUPFAM" id="SSF52172">
    <property type="entry name" value="CheY-like"/>
    <property type="match status" value="1"/>
</dbReference>
<dbReference type="PANTHER" id="PTHR48111">
    <property type="entry name" value="REGULATOR OF RPOS"/>
    <property type="match status" value="1"/>
</dbReference>
<evidence type="ECO:0000256" key="6">
    <source>
        <dbReference type="PROSITE-ProRule" id="PRU00169"/>
    </source>
</evidence>
<dbReference type="InterPro" id="IPR036388">
    <property type="entry name" value="WH-like_DNA-bd_sf"/>
</dbReference>
<dbReference type="Gene3D" id="3.40.50.2300">
    <property type="match status" value="1"/>
</dbReference>
<name>A0A1M4SND2_9FLAO</name>
<dbReference type="SMART" id="SM00448">
    <property type="entry name" value="REC"/>
    <property type="match status" value="1"/>
</dbReference>
<dbReference type="CDD" id="cd17624">
    <property type="entry name" value="REC_OmpR_PmrA-like"/>
    <property type="match status" value="1"/>
</dbReference>
<dbReference type="EMBL" id="FQTW01000001">
    <property type="protein sequence ID" value="SHE33784.1"/>
    <property type="molecule type" value="Genomic_DNA"/>
</dbReference>
<dbReference type="SMART" id="SM00862">
    <property type="entry name" value="Trans_reg_C"/>
    <property type="match status" value="1"/>
</dbReference>
<dbReference type="InterPro" id="IPR011006">
    <property type="entry name" value="CheY-like_superfamily"/>
</dbReference>
<keyword evidence="1 6" id="KW-0597">Phosphoprotein</keyword>
<accession>A0A1M4SND2</accession>
<dbReference type="Gene3D" id="6.10.250.690">
    <property type="match status" value="1"/>
</dbReference>
<dbReference type="GO" id="GO:0000156">
    <property type="term" value="F:phosphorelay response regulator activity"/>
    <property type="evidence" value="ECO:0007669"/>
    <property type="project" value="TreeGrafter"/>
</dbReference>
<evidence type="ECO:0000259" key="8">
    <source>
        <dbReference type="PROSITE" id="PS50110"/>
    </source>
</evidence>
<dbReference type="GO" id="GO:0032993">
    <property type="term" value="C:protein-DNA complex"/>
    <property type="evidence" value="ECO:0007669"/>
    <property type="project" value="TreeGrafter"/>
</dbReference>
<keyword evidence="4 7" id="KW-0238">DNA-binding</keyword>
<protein>
    <submittedName>
        <fullName evidence="10">DNA-binding response regulator, OmpR family, contains REC and winged-helix (WHTH) domain</fullName>
    </submittedName>
</protein>
<keyword evidence="2" id="KW-0902">Two-component regulatory system</keyword>
<dbReference type="PROSITE" id="PS50110">
    <property type="entry name" value="RESPONSE_REGULATORY"/>
    <property type="match status" value="1"/>
</dbReference>
<feature type="modified residue" description="4-aspartylphosphate" evidence="6">
    <location>
        <position position="56"/>
    </location>
</feature>
<dbReference type="GO" id="GO:0005829">
    <property type="term" value="C:cytosol"/>
    <property type="evidence" value="ECO:0007669"/>
    <property type="project" value="TreeGrafter"/>
</dbReference>
<dbReference type="Pfam" id="PF00486">
    <property type="entry name" value="Trans_reg_C"/>
    <property type="match status" value="1"/>
</dbReference>
<dbReference type="InterPro" id="IPR016032">
    <property type="entry name" value="Sig_transdc_resp-reg_C-effctor"/>
</dbReference>
<keyword evidence="11" id="KW-1185">Reference proteome</keyword>
<dbReference type="Proteomes" id="UP000184462">
    <property type="component" value="Unassembled WGS sequence"/>
</dbReference>
<dbReference type="AlphaFoldDB" id="A0A1M4SND2"/>
<dbReference type="PROSITE" id="PS51755">
    <property type="entry name" value="OMPR_PHOB"/>
    <property type="match status" value="1"/>
</dbReference>
<dbReference type="GO" id="GO:0006355">
    <property type="term" value="P:regulation of DNA-templated transcription"/>
    <property type="evidence" value="ECO:0007669"/>
    <property type="project" value="InterPro"/>
</dbReference>
<dbReference type="Pfam" id="PF00072">
    <property type="entry name" value="Response_reg"/>
    <property type="match status" value="1"/>
</dbReference>
<reference evidence="10 11" key="1">
    <citation type="submission" date="2016-11" db="EMBL/GenBank/DDBJ databases">
        <authorList>
            <person name="Jaros S."/>
            <person name="Januszkiewicz K."/>
            <person name="Wedrychowicz H."/>
        </authorList>
    </citation>
    <scope>NUCLEOTIDE SEQUENCE [LARGE SCALE GENOMIC DNA]</scope>
    <source>
        <strain evidence="10 11">DSM 25661</strain>
    </source>
</reference>
<evidence type="ECO:0000256" key="5">
    <source>
        <dbReference type="ARBA" id="ARBA00023163"/>
    </source>
</evidence>
<dbReference type="OrthoDB" id="9790442at2"/>
<dbReference type="RefSeq" id="WP_073190903.1">
    <property type="nucleotide sequence ID" value="NZ_FQTW01000001.1"/>
</dbReference>
<evidence type="ECO:0000313" key="10">
    <source>
        <dbReference type="EMBL" id="SHE33784.1"/>
    </source>
</evidence>
<evidence type="ECO:0000259" key="9">
    <source>
        <dbReference type="PROSITE" id="PS51755"/>
    </source>
</evidence>
<evidence type="ECO:0000256" key="3">
    <source>
        <dbReference type="ARBA" id="ARBA00023015"/>
    </source>
</evidence>
<dbReference type="CDD" id="cd00383">
    <property type="entry name" value="trans_reg_C"/>
    <property type="match status" value="1"/>
</dbReference>
<dbReference type="InterPro" id="IPR039420">
    <property type="entry name" value="WalR-like"/>
</dbReference>
<dbReference type="STRING" id="1155689.SAMN05444278_101251"/>
<gene>
    <name evidence="10" type="ORF">SAMN05444278_101251</name>
</gene>